<dbReference type="GeneID" id="78082673"/>
<dbReference type="Pfam" id="PF00717">
    <property type="entry name" value="Peptidase_S24"/>
    <property type="match status" value="1"/>
</dbReference>
<dbReference type="PANTHER" id="PTHR40661">
    <property type="match status" value="1"/>
</dbReference>
<dbReference type="CDD" id="cd06529">
    <property type="entry name" value="S24_LexA-like"/>
    <property type="match status" value="1"/>
</dbReference>
<accession>F8X1C6</accession>
<evidence type="ECO:0000313" key="6">
    <source>
        <dbReference type="Proteomes" id="UP000006420"/>
    </source>
</evidence>
<keyword evidence="1" id="KW-0805">Transcription regulation</keyword>
<dbReference type="EMBL" id="ADLW01000007">
    <property type="protein sequence ID" value="EGK03398.1"/>
    <property type="molecule type" value="Genomic_DNA"/>
</dbReference>
<comment type="caution">
    <text evidence="5">The sequence shown here is derived from an EMBL/GenBank/DDBJ whole genome shotgun (WGS) entry which is preliminary data.</text>
</comment>
<evidence type="ECO:0000313" key="5">
    <source>
        <dbReference type="EMBL" id="EGK03398.1"/>
    </source>
</evidence>
<dbReference type="SUPFAM" id="SSF51306">
    <property type="entry name" value="LexA/Signal peptidase"/>
    <property type="match status" value="1"/>
</dbReference>
<evidence type="ECO:0000256" key="1">
    <source>
        <dbReference type="ARBA" id="ARBA00023015"/>
    </source>
</evidence>
<dbReference type="GO" id="GO:0003677">
    <property type="term" value="F:DNA binding"/>
    <property type="evidence" value="ECO:0007669"/>
    <property type="project" value="UniProtKB-KW"/>
</dbReference>
<dbReference type="OrthoDB" id="796548at2"/>
<organism evidence="5 6">
    <name type="scientific">Dysgonomonas mossii DSM 22836</name>
    <dbReference type="NCBI Taxonomy" id="742767"/>
    <lineage>
        <taxon>Bacteria</taxon>
        <taxon>Pseudomonadati</taxon>
        <taxon>Bacteroidota</taxon>
        <taxon>Bacteroidia</taxon>
        <taxon>Bacteroidales</taxon>
        <taxon>Dysgonomonadaceae</taxon>
        <taxon>Dysgonomonas</taxon>
    </lineage>
</organism>
<dbReference type="Gene3D" id="2.10.109.10">
    <property type="entry name" value="Umud Fragment, subunit A"/>
    <property type="match status" value="1"/>
</dbReference>
<protein>
    <recommendedName>
        <fullName evidence="4">Peptidase S24/S26A/S26B/S26C domain-containing protein</fullName>
    </recommendedName>
</protein>
<dbReference type="AlphaFoldDB" id="F8X1C6"/>
<dbReference type="PANTHER" id="PTHR40661:SF1">
    <property type="entry name" value="HTH CRO_C1-TYPE DOMAIN-CONTAINING PROTEIN"/>
    <property type="match status" value="1"/>
</dbReference>
<dbReference type="HOGENOM" id="CLU_074799_2_1_10"/>
<name>F8X1C6_9BACT</name>
<feature type="domain" description="Peptidase S24/S26A/S26B/S26C" evidence="4">
    <location>
        <begin position="99"/>
        <end position="211"/>
    </location>
</feature>
<evidence type="ECO:0000259" key="4">
    <source>
        <dbReference type="Pfam" id="PF00717"/>
    </source>
</evidence>
<evidence type="ECO:0000256" key="3">
    <source>
        <dbReference type="ARBA" id="ARBA00023163"/>
    </source>
</evidence>
<dbReference type="InterPro" id="IPR039418">
    <property type="entry name" value="LexA-like"/>
</dbReference>
<proteinExistence type="predicted"/>
<gene>
    <name evidence="5" type="ORF">HMPREF9456_02035</name>
</gene>
<keyword evidence="2" id="KW-0238">DNA-binding</keyword>
<dbReference type="RefSeq" id="WP_006843405.1">
    <property type="nucleotide sequence ID" value="NZ_AQWJ01000003.1"/>
</dbReference>
<evidence type="ECO:0000256" key="2">
    <source>
        <dbReference type="ARBA" id="ARBA00023125"/>
    </source>
</evidence>
<reference evidence="5 6" key="1">
    <citation type="submission" date="2011-04" db="EMBL/GenBank/DDBJ databases">
        <title>The Genome Sequence of Dysgonomonas mossii DSM 22836.</title>
        <authorList>
            <consortium name="The Broad Institute Genome Sequencing Platform"/>
            <person name="Earl A."/>
            <person name="Ward D."/>
            <person name="Feldgarden M."/>
            <person name="Gevers D."/>
            <person name="Pudlo N."/>
            <person name="Martens E."/>
            <person name="Allen-Vercoe E."/>
            <person name="Young S.K."/>
            <person name="Zeng Q."/>
            <person name="Gargeya S."/>
            <person name="Fitzgerald M."/>
            <person name="Haas B."/>
            <person name="Abouelleil A."/>
            <person name="Alvarado L."/>
            <person name="Arachchi H.M."/>
            <person name="Berlin A."/>
            <person name="Brown A."/>
            <person name="Chapman S.B."/>
            <person name="Chen Z."/>
            <person name="Dunbar C."/>
            <person name="Freedman E."/>
            <person name="Gearin G."/>
            <person name="Gellesch M."/>
            <person name="Goldberg J."/>
            <person name="Griggs A."/>
            <person name="Gujja S."/>
            <person name="Heiman D."/>
            <person name="Howarth C."/>
            <person name="Larson L."/>
            <person name="Lui A."/>
            <person name="MacDonald P.J.P."/>
            <person name="Mehta T."/>
            <person name="Montmayeur A."/>
            <person name="Murphy C."/>
            <person name="Neiman D."/>
            <person name="Pearson M."/>
            <person name="Priest M."/>
            <person name="Roberts A."/>
            <person name="Saif S."/>
            <person name="Shea T."/>
            <person name="Shenoy N."/>
            <person name="Sisk P."/>
            <person name="Stolte C."/>
            <person name="Sykes S."/>
            <person name="Yandava C."/>
            <person name="Wortman J."/>
            <person name="Nusbaum C."/>
            <person name="Birren B."/>
        </authorList>
    </citation>
    <scope>NUCLEOTIDE SEQUENCE [LARGE SCALE GENOMIC DNA]</scope>
    <source>
        <strain evidence="5 6">DSM 22836</strain>
    </source>
</reference>
<dbReference type="Proteomes" id="UP000006420">
    <property type="component" value="Unassembled WGS sequence"/>
</dbReference>
<keyword evidence="6" id="KW-1185">Reference proteome</keyword>
<dbReference type="InterPro" id="IPR036286">
    <property type="entry name" value="LexA/Signal_pep-like_sf"/>
</dbReference>
<keyword evidence="3" id="KW-0804">Transcription</keyword>
<dbReference type="eggNOG" id="COG2932">
    <property type="taxonomic scope" value="Bacteria"/>
</dbReference>
<sequence>MKTLGSIVLNKILENEKLNPNQFAESIGLERTQPIYDIINCKVKKISTNYAKKILAVYPHYSYNWLTTGEGEMLKIKSEVTPKAESDYMMVEYVDLRASAGRLGGADIDLLPETHVRLVPKEYKNGGFLVVRVDGDSMDDGTKRSLCDGDEVLIKEKKDFHVKDLPIKKTVFVITSREGNVLKQIKEINTEEGYIICHSFNPIYPDFKMELSDIYQIFIVCKVVARQISLI</sequence>
<dbReference type="InterPro" id="IPR015927">
    <property type="entry name" value="Peptidase_S24_S26A/B/C"/>
</dbReference>
<dbReference type="STRING" id="742767.HMPREF9456_02035"/>